<dbReference type="AlphaFoldDB" id="A0A1W2E628"/>
<proteinExistence type="predicted"/>
<dbReference type="RefSeq" id="WP_084354268.1">
    <property type="nucleotide sequence ID" value="NZ_FWYD01000022.1"/>
</dbReference>
<dbReference type="EMBL" id="FWYD01000022">
    <property type="protein sequence ID" value="SMD04508.1"/>
    <property type="molecule type" value="Genomic_DNA"/>
</dbReference>
<dbReference type="OrthoDB" id="7864518at2"/>
<accession>A0A1W2E628</accession>
<gene>
    <name evidence="1" type="ORF">SAMN06295998_1226</name>
</gene>
<dbReference type="STRING" id="1387277.SAMN06295998_1226"/>
<dbReference type="Proteomes" id="UP000192330">
    <property type="component" value="Unassembled WGS sequence"/>
</dbReference>
<evidence type="ECO:0000313" key="2">
    <source>
        <dbReference type="Proteomes" id="UP000192330"/>
    </source>
</evidence>
<name>A0A1W2E628_9RHOB</name>
<keyword evidence="2" id="KW-1185">Reference proteome</keyword>
<sequence length="129" mass="14319">MNTDAIVKTKEDNNPPNIFNAAQNNDVAELLAALADGQRLDEQSAMFLMMTPVHVAAGRHSNEFLGAASQHESFNPWLRDDNMRVAIDHATATNNVRGHGILHETMYAVLDDQDHSIDYSDNEPSPFFP</sequence>
<protein>
    <submittedName>
        <fullName evidence="1">Uncharacterized protein</fullName>
    </submittedName>
</protein>
<evidence type="ECO:0000313" key="1">
    <source>
        <dbReference type="EMBL" id="SMD04508.1"/>
    </source>
</evidence>
<reference evidence="1 2" key="1">
    <citation type="submission" date="2017-04" db="EMBL/GenBank/DDBJ databases">
        <authorList>
            <person name="Afonso C.L."/>
            <person name="Miller P.J."/>
            <person name="Scott M.A."/>
            <person name="Spackman E."/>
            <person name="Goraichik I."/>
            <person name="Dimitrov K.M."/>
            <person name="Suarez D.L."/>
            <person name="Swayne D.E."/>
        </authorList>
    </citation>
    <scope>NUCLEOTIDE SEQUENCE [LARGE SCALE GENOMIC DNA]</scope>
    <source>
        <strain evidence="1 2">CGMCC 1.12644</strain>
    </source>
</reference>
<organism evidence="1 2">
    <name type="scientific">Primorskyibacter flagellatus</name>
    <dbReference type="NCBI Taxonomy" id="1387277"/>
    <lineage>
        <taxon>Bacteria</taxon>
        <taxon>Pseudomonadati</taxon>
        <taxon>Pseudomonadota</taxon>
        <taxon>Alphaproteobacteria</taxon>
        <taxon>Rhodobacterales</taxon>
        <taxon>Roseobacteraceae</taxon>
        <taxon>Primorskyibacter</taxon>
    </lineage>
</organism>